<proteinExistence type="predicted"/>
<dbReference type="AlphaFoldDB" id="A0A0A9DZI1"/>
<dbReference type="EMBL" id="GBRH01208758">
    <property type="protein sequence ID" value="JAD89137.1"/>
    <property type="molecule type" value="Transcribed_RNA"/>
</dbReference>
<accession>A0A0A9DZI1</accession>
<name>A0A0A9DZI1_ARUDO</name>
<reference evidence="1" key="2">
    <citation type="journal article" date="2015" name="Data Brief">
        <title>Shoot transcriptome of the giant reed, Arundo donax.</title>
        <authorList>
            <person name="Barrero R.A."/>
            <person name="Guerrero F.D."/>
            <person name="Moolhuijzen P."/>
            <person name="Goolsby J.A."/>
            <person name="Tidwell J."/>
            <person name="Bellgard S.E."/>
            <person name="Bellgard M.I."/>
        </authorList>
    </citation>
    <scope>NUCLEOTIDE SEQUENCE</scope>
    <source>
        <tissue evidence="1">Shoot tissue taken approximately 20 cm above the soil surface</tissue>
    </source>
</reference>
<organism evidence="1">
    <name type="scientific">Arundo donax</name>
    <name type="common">Giant reed</name>
    <name type="synonym">Donax arundinaceus</name>
    <dbReference type="NCBI Taxonomy" id="35708"/>
    <lineage>
        <taxon>Eukaryota</taxon>
        <taxon>Viridiplantae</taxon>
        <taxon>Streptophyta</taxon>
        <taxon>Embryophyta</taxon>
        <taxon>Tracheophyta</taxon>
        <taxon>Spermatophyta</taxon>
        <taxon>Magnoliopsida</taxon>
        <taxon>Liliopsida</taxon>
        <taxon>Poales</taxon>
        <taxon>Poaceae</taxon>
        <taxon>PACMAD clade</taxon>
        <taxon>Arundinoideae</taxon>
        <taxon>Arundineae</taxon>
        <taxon>Arundo</taxon>
    </lineage>
</organism>
<evidence type="ECO:0000313" key="1">
    <source>
        <dbReference type="EMBL" id="JAD89137.1"/>
    </source>
</evidence>
<sequence>MMLKALPARFLGSPEPGGWRRQIRRISLRPVSAALMTNPAYFENYLEVVWLDSDLLPKLEMGSVLCVEMVGLIAVFLGWGWSTNVEMVFVAVTHLLNLENLQILLVSKILDIQQKRLSD</sequence>
<protein>
    <submittedName>
        <fullName evidence="1">Uncharacterized protein</fullName>
    </submittedName>
</protein>
<reference evidence="1" key="1">
    <citation type="submission" date="2014-09" db="EMBL/GenBank/DDBJ databases">
        <authorList>
            <person name="Magalhaes I.L.F."/>
            <person name="Oliveira U."/>
            <person name="Santos F.R."/>
            <person name="Vidigal T.H.D.A."/>
            <person name="Brescovit A.D."/>
            <person name="Santos A.J."/>
        </authorList>
    </citation>
    <scope>NUCLEOTIDE SEQUENCE</scope>
    <source>
        <tissue evidence="1">Shoot tissue taken approximately 20 cm above the soil surface</tissue>
    </source>
</reference>